<comment type="caution">
    <text evidence="1">The sequence shown here is derived from an EMBL/GenBank/DDBJ whole genome shotgun (WGS) entry which is preliminary data.</text>
</comment>
<name>A0A318I0L1_9BACT</name>
<evidence type="ECO:0008006" key="3">
    <source>
        <dbReference type="Google" id="ProtNLM"/>
    </source>
</evidence>
<reference evidence="1 2" key="1">
    <citation type="submission" date="2018-05" db="EMBL/GenBank/DDBJ databases">
        <title>Genomic Encyclopedia of Type Strains, Phase I: the one thousand microbial genomes (KMG-I) project.</title>
        <authorList>
            <person name="Kyrpides N."/>
        </authorList>
    </citation>
    <scope>NUCLEOTIDE SEQUENCE [LARGE SCALE GENOMIC DNA]</scope>
    <source>
        <strain evidence="1 2">DSM 15611</strain>
    </source>
</reference>
<organism evidence="1 2">
    <name type="scientific">Hoylesella shahii DSM 15611 = JCM 12083</name>
    <dbReference type="NCBI Taxonomy" id="1122991"/>
    <lineage>
        <taxon>Bacteria</taxon>
        <taxon>Pseudomonadati</taxon>
        <taxon>Bacteroidota</taxon>
        <taxon>Bacteroidia</taxon>
        <taxon>Bacteroidales</taxon>
        <taxon>Prevotellaceae</taxon>
        <taxon>Hoylesella</taxon>
    </lineage>
</organism>
<dbReference type="RefSeq" id="WP_025815191.1">
    <property type="nucleotide sequence ID" value="NZ_BAIZ01000001.1"/>
</dbReference>
<gene>
    <name evidence="1" type="ORF">EJ73_00209</name>
</gene>
<evidence type="ECO:0000313" key="2">
    <source>
        <dbReference type="Proteomes" id="UP000248314"/>
    </source>
</evidence>
<dbReference type="AlphaFoldDB" id="A0A318I0L1"/>
<keyword evidence="2" id="KW-1185">Reference proteome</keyword>
<sequence length="567" mass="64209">MDINFGPVKIKEHNNKLVTMSKLSYRTLSLFLLTCVLVLTPTACVEKDDQGQQQDTNQDLGSVVSFSGTFENAKTRTSGKYGIIKPNDLGITFYWTPNDYQHLFINKGTDAEPVWEKSTGQHWNDKEATTHAESANFRFRGIYPNRHYTLLYVGGDQSSAAKDKLYVTFAPTQKQISLEDSEMANSGDCGVAVTECEYYNKKGVGYGYHGDRHKFVLEHKAAYITFMPYNPRGDIRNTRLISVQLIADQSVWGKFPFTAKGVDISKRPLNKTKVTLKLDQPGKSNGLPITSNKESARDSVGILIIPPGKYTNVRVKYIIKDHSTNNRHTVTKRYPVLDLPAGTNQPVFWRLNVEDFTPSFVNYSMWGAEELYYTLDMKAPRNWNKNASGIPAPENEIWPQGDDDQRWYSEESEAPAGVPTDIDFTPNDAAYFFTKECFWDKEFLWSFDGHLYQGVLWVPTIRSGHSIAYDGKNWKNEAVSVSKTKIDENEDIKHPYVGYYPLPLLGRYINGALVEVGKAGYYWINGADPNNPESKAYYIKVTKDGVSLHNDGDKKWGCIPFTGDIRP</sequence>
<dbReference type="Proteomes" id="UP000248314">
    <property type="component" value="Unassembled WGS sequence"/>
</dbReference>
<protein>
    <recommendedName>
        <fullName evidence="3">Fimbrillin-like protein</fullName>
    </recommendedName>
</protein>
<dbReference type="EMBL" id="QJJX01000002">
    <property type="protein sequence ID" value="PXX24404.1"/>
    <property type="molecule type" value="Genomic_DNA"/>
</dbReference>
<accession>A0A318I0L1</accession>
<evidence type="ECO:0000313" key="1">
    <source>
        <dbReference type="EMBL" id="PXX24404.1"/>
    </source>
</evidence>
<proteinExistence type="predicted"/>
<dbReference type="STRING" id="1122991.GCA_000613445_03326"/>